<reference evidence="2 3" key="1">
    <citation type="submission" date="2019-03" db="EMBL/GenBank/DDBJ databases">
        <title>Cellulosimicrobium funkei JCM14302 Assembly.</title>
        <authorList>
            <person name="Dou T."/>
        </authorList>
    </citation>
    <scope>NUCLEOTIDE SEQUENCE [LARGE SCALE GENOMIC DNA]</scope>
    <source>
        <strain evidence="2 3">JCM 14302</strain>
    </source>
</reference>
<evidence type="ECO:0000313" key="2">
    <source>
        <dbReference type="EMBL" id="TFF03725.1"/>
    </source>
</evidence>
<gene>
    <name evidence="2" type="ORF">E1O70_19450</name>
</gene>
<accession>A0A4Y8QX27</accession>
<proteinExistence type="predicted"/>
<organism evidence="2 3">
    <name type="scientific">Cellulosimicrobium funkei</name>
    <dbReference type="NCBI Taxonomy" id="264251"/>
    <lineage>
        <taxon>Bacteria</taxon>
        <taxon>Bacillati</taxon>
        <taxon>Actinomycetota</taxon>
        <taxon>Actinomycetes</taxon>
        <taxon>Micrococcales</taxon>
        <taxon>Promicromonosporaceae</taxon>
        <taxon>Cellulosimicrobium</taxon>
    </lineage>
</organism>
<feature type="compositionally biased region" description="Acidic residues" evidence="1">
    <location>
        <begin position="136"/>
        <end position="148"/>
    </location>
</feature>
<comment type="caution">
    <text evidence="2">The sequence shown here is derived from an EMBL/GenBank/DDBJ whole genome shotgun (WGS) entry which is preliminary data.</text>
</comment>
<keyword evidence="3" id="KW-1185">Reference proteome</keyword>
<dbReference type="Proteomes" id="UP000298003">
    <property type="component" value="Unassembled WGS sequence"/>
</dbReference>
<name>A0A4Y8QX27_9MICO</name>
<evidence type="ECO:0000313" key="3">
    <source>
        <dbReference type="Proteomes" id="UP000298003"/>
    </source>
</evidence>
<evidence type="ECO:0000256" key="1">
    <source>
        <dbReference type="SAM" id="MobiDB-lite"/>
    </source>
</evidence>
<dbReference type="RefSeq" id="WP_061269186.1">
    <property type="nucleotide sequence ID" value="NZ_SOZH01000014.1"/>
</dbReference>
<dbReference type="AlphaFoldDB" id="A0A4Y8QX27"/>
<dbReference type="GeneID" id="95686662"/>
<sequence>MTDVIDFPPRYNPFKLPLRRDDEGNVVVYLPYTTTTAPFDCGRCGTEFNNGCTVITEPKNLSMYVCRTCANDDPQLRVWQQFADIANQVDRLFEPVGDVQQRQILLNIIASHTSWMANWRWEEDEPISIQQPRGEFDDEDELDPFNAS</sequence>
<protein>
    <submittedName>
        <fullName evidence="2">Uncharacterized protein</fullName>
    </submittedName>
</protein>
<dbReference type="EMBL" id="SOZH01000014">
    <property type="protein sequence ID" value="TFF03725.1"/>
    <property type="molecule type" value="Genomic_DNA"/>
</dbReference>
<feature type="region of interest" description="Disordered" evidence="1">
    <location>
        <begin position="129"/>
        <end position="148"/>
    </location>
</feature>